<feature type="transmembrane region" description="Helical" evidence="10">
    <location>
        <begin position="57"/>
        <end position="76"/>
    </location>
</feature>
<dbReference type="InterPro" id="IPR038354">
    <property type="entry name" value="VKOR_sf"/>
</dbReference>
<reference evidence="13" key="1">
    <citation type="submission" date="2016-10" db="EMBL/GenBank/DDBJ databases">
        <authorList>
            <person name="Varghese N."/>
            <person name="Submissions S."/>
        </authorList>
    </citation>
    <scope>NUCLEOTIDE SEQUENCE [LARGE SCALE GENOMIC DNA]</scope>
    <source>
        <strain evidence="13">CGMCC 1.6963</strain>
    </source>
</reference>
<evidence type="ECO:0000313" key="12">
    <source>
        <dbReference type="EMBL" id="SES45876.1"/>
    </source>
</evidence>
<dbReference type="GO" id="GO:0048038">
    <property type="term" value="F:quinone binding"/>
    <property type="evidence" value="ECO:0007669"/>
    <property type="project" value="UniProtKB-KW"/>
</dbReference>
<accession>A0A1H9XI53</accession>
<keyword evidence="7 10" id="KW-0472">Membrane</keyword>
<keyword evidence="5 10" id="KW-1133">Transmembrane helix</keyword>
<dbReference type="Proteomes" id="UP000199019">
    <property type="component" value="Unassembled WGS sequence"/>
</dbReference>
<dbReference type="STRING" id="587636.SAMN05216199_3859"/>
<keyword evidence="9" id="KW-0676">Redox-active center</keyword>
<protein>
    <submittedName>
        <fullName evidence="12">Uncharacterized membrane protein</fullName>
    </submittedName>
</protein>
<evidence type="ECO:0000256" key="10">
    <source>
        <dbReference type="SAM" id="Phobius"/>
    </source>
</evidence>
<feature type="transmembrane region" description="Helical" evidence="10">
    <location>
        <begin position="83"/>
        <end position="103"/>
    </location>
</feature>
<feature type="domain" description="Vitamin K epoxide reductase" evidence="11">
    <location>
        <begin position="1"/>
        <end position="135"/>
    </location>
</feature>
<dbReference type="GO" id="GO:0016491">
    <property type="term" value="F:oxidoreductase activity"/>
    <property type="evidence" value="ECO:0007669"/>
    <property type="project" value="UniProtKB-KW"/>
</dbReference>
<evidence type="ECO:0000256" key="5">
    <source>
        <dbReference type="ARBA" id="ARBA00022989"/>
    </source>
</evidence>
<dbReference type="AlphaFoldDB" id="A0A1H9XI53"/>
<feature type="transmembrane region" description="Helical" evidence="10">
    <location>
        <begin position="152"/>
        <end position="178"/>
    </location>
</feature>
<name>A0A1H9XI53_9MICO</name>
<gene>
    <name evidence="12" type="ORF">SAMN05216199_3859</name>
</gene>
<dbReference type="Pfam" id="PF07884">
    <property type="entry name" value="VKOR"/>
    <property type="match status" value="1"/>
</dbReference>
<keyword evidence="6" id="KW-0560">Oxidoreductase</keyword>
<evidence type="ECO:0000256" key="9">
    <source>
        <dbReference type="ARBA" id="ARBA00023284"/>
    </source>
</evidence>
<dbReference type="GO" id="GO:0016020">
    <property type="term" value="C:membrane"/>
    <property type="evidence" value="ECO:0007669"/>
    <property type="project" value="UniProtKB-SubCell"/>
</dbReference>
<evidence type="ECO:0000259" key="11">
    <source>
        <dbReference type="SMART" id="SM00756"/>
    </source>
</evidence>
<evidence type="ECO:0000256" key="3">
    <source>
        <dbReference type="ARBA" id="ARBA00022692"/>
    </source>
</evidence>
<evidence type="ECO:0000256" key="2">
    <source>
        <dbReference type="ARBA" id="ARBA00006214"/>
    </source>
</evidence>
<dbReference type="SMART" id="SM00756">
    <property type="entry name" value="VKc"/>
    <property type="match status" value="1"/>
</dbReference>
<sequence>MLAGGALGLSTAGWQTVERIAWAADPNATSVCEINSVLSCSSVFSHWQSSALGVPNSLIAMGVFGTVMSAGLAGVLGSRLSRGYVATVFGLTVFMTAFVVWYLEQSALSIGVLCLFCVGCAVNIVVAGIAVTRVASRTGALGGGGFGRGVAAMVGSGADLVAWLGLAALLALMMWLGLAL</sequence>
<dbReference type="Gene3D" id="1.20.1440.130">
    <property type="entry name" value="VKOR domain"/>
    <property type="match status" value="1"/>
</dbReference>
<evidence type="ECO:0000256" key="6">
    <source>
        <dbReference type="ARBA" id="ARBA00023002"/>
    </source>
</evidence>
<comment type="similarity">
    <text evidence="2">Belongs to the VKOR family.</text>
</comment>
<evidence type="ECO:0000313" key="13">
    <source>
        <dbReference type="Proteomes" id="UP000199019"/>
    </source>
</evidence>
<evidence type="ECO:0000256" key="7">
    <source>
        <dbReference type="ARBA" id="ARBA00023136"/>
    </source>
</evidence>
<evidence type="ECO:0000256" key="4">
    <source>
        <dbReference type="ARBA" id="ARBA00022719"/>
    </source>
</evidence>
<keyword evidence="3 10" id="KW-0812">Transmembrane</keyword>
<organism evidence="12 13">
    <name type="scientific">Pedococcus cremeus</name>
    <dbReference type="NCBI Taxonomy" id="587636"/>
    <lineage>
        <taxon>Bacteria</taxon>
        <taxon>Bacillati</taxon>
        <taxon>Actinomycetota</taxon>
        <taxon>Actinomycetes</taxon>
        <taxon>Micrococcales</taxon>
        <taxon>Intrasporangiaceae</taxon>
        <taxon>Pedococcus</taxon>
    </lineage>
</organism>
<keyword evidence="13" id="KW-1185">Reference proteome</keyword>
<keyword evidence="8" id="KW-1015">Disulfide bond</keyword>
<keyword evidence="4" id="KW-0874">Quinone</keyword>
<proteinExistence type="inferred from homology"/>
<evidence type="ECO:0000256" key="8">
    <source>
        <dbReference type="ARBA" id="ARBA00023157"/>
    </source>
</evidence>
<dbReference type="EMBL" id="FOHB01000008">
    <property type="protein sequence ID" value="SES45876.1"/>
    <property type="molecule type" value="Genomic_DNA"/>
</dbReference>
<evidence type="ECO:0000256" key="1">
    <source>
        <dbReference type="ARBA" id="ARBA00004141"/>
    </source>
</evidence>
<feature type="transmembrane region" description="Helical" evidence="10">
    <location>
        <begin position="109"/>
        <end position="131"/>
    </location>
</feature>
<dbReference type="InterPro" id="IPR012932">
    <property type="entry name" value="VKOR"/>
</dbReference>
<comment type="subcellular location">
    <subcellularLocation>
        <location evidence="1">Membrane</location>
        <topology evidence="1">Multi-pass membrane protein</topology>
    </subcellularLocation>
</comment>